<gene>
    <name evidence="2" type="ORF">MBAV_002813</name>
</gene>
<sequence>NADNEYARIYYQYNLRSIVEDNMIIYGEIYGSGIQKLKYGYKDGKIAFAVFDIKKDDMYLNWTDVEEFCKRHKLPVVPVLYRGKFSDEIVKSHIHGKSVLADHVKEGIVVKPLIERSERSERIIRKYVNEEFLMKDYGDLH</sequence>
<keyword evidence="3" id="KW-1185">Reference proteome</keyword>
<protein>
    <submittedName>
        <fullName evidence="2">RNA ligase, family</fullName>
    </submittedName>
</protein>
<organism evidence="2 3">
    <name type="scientific">Candidatus Magnetobacterium bavaricum</name>
    <dbReference type="NCBI Taxonomy" id="29290"/>
    <lineage>
        <taxon>Bacteria</taxon>
        <taxon>Pseudomonadati</taxon>
        <taxon>Nitrospirota</taxon>
        <taxon>Thermodesulfovibrionia</taxon>
        <taxon>Thermodesulfovibrionales</taxon>
        <taxon>Candidatus Magnetobacteriaceae</taxon>
        <taxon>Candidatus Magnetobacterium</taxon>
    </lineage>
</organism>
<dbReference type="GO" id="GO:0016874">
    <property type="term" value="F:ligase activity"/>
    <property type="evidence" value="ECO:0007669"/>
    <property type="project" value="UniProtKB-KW"/>
</dbReference>
<proteinExistence type="predicted"/>
<evidence type="ECO:0000259" key="1">
    <source>
        <dbReference type="Pfam" id="PF09414"/>
    </source>
</evidence>
<feature type="domain" description="RNA ligase" evidence="1">
    <location>
        <begin position="11"/>
        <end position="128"/>
    </location>
</feature>
<evidence type="ECO:0000313" key="2">
    <source>
        <dbReference type="EMBL" id="KJU84993.1"/>
    </source>
</evidence>
<dbReference type="Proteomes" id="UP000033423">
    <property type="component" value="Unassembled WGS sequence"/>
</dbReference>
<name>A0A0F3GWE6_9BACT</name>
<dbReference type="EMBL" id="LACI01001204">
    <property type="protein sequence ID" value="KJU84993.1"/>
    <property type="molecule type" value="Genomic_DNA"/>
</dbReference>
<reference evidence="2 3" key="1">
    <citation type="submission" date="2015-02" db="EMBL/GenBank/DDBJ databases">
        <title>Single-cell genomics of uncultivated deep-branching MTB reveals a conserved set of magnetosome genes.</title>
        <authorList>
            <person name="Kolinko S."/>
            <person name="Richter M."/>
            <person name="Glockner F.O."/>
            <person name="Brachmann A."/>
            <person name="Schuler D."/>
        </authorList>
    </citation>
    <scope>NUCLEOTIDE SEQUENCE [LARGE SCALE GENOMIC DNA]</scope>
    <source>
        <strain evidence="2">TM-1</strain>
    </source>
</reference>
<dbReference type="Gene3D" id="3.30.470.30">
    <property type="entry name" value="DNA ligase/mRNA capping enzyme"/>
    <property type="match status" value="1"/>
</dbReference>
<feature type="non-terminal residue" evidence="2">
    <location>
        <position position="1"/>
    </location>
</feature>
<comment type="caution">
    <text evidence="2">The sequence shown here is derived from an EMBL/GenBank/DDBJ whole genome shotgun (WGS) entry which is preliminary data.</text>
</comment>
<dbReference type="SUPFAM" id="SSF56091">
    <property type="entry name" value="DNA ligase/mRNA capping enzyme, catalytic domain"/>
    <property type="match status" value="1"/>
</dbReference>
<accession>A0A0F3GWE6</accession>
<dbReference type="AlphaFoldDB" id="A0A0F3GWE6"/>
<keyword evidence="2" id="KW-0436">Ligase</keyword>
<dbReference type="InterPro" id="IPR021122">
    <property type="entry name" value="RNA_ligase_dom_REL/Rnl2"/>
</dbReference>
<evidence type="ECO:0000313" key="3">
    <source>
        <dbReference type="Proteomes" id="UP000033423"/>
    </source>
</evidence>
<dbReference type="Pfam" id="PF09414">
    <property type="entry name" value="RNA_ligase"/>
    <property type="match status" value="1"/>
</dbReference>